<protein>
    <submittedName>
        <fullName evidence="1">Uncharacterized protein</fullName>
    </submittedName>
</protein>
<comment type="caution">
    <text evidence="1">The sequence shown here is derived from an EMBL/GenBank/DDBJ whole genome shotgun (WGS) entry which is preliminary data.</text>
</comment>
<reference evidence="1 2" key="1">
    <citation type="submission" date="2021-06" db="EMBL/GenBank/DDBJ databases">
        <title>Caerostris extrusa draft genome.</title>
        <authorList>
            <person name="Kono N."/>
            <person name="Arakawa K."/>
        </authorList>
    </citation>
    <scope>NUCLEOTIDE SEQUENCE [LARGE SCALE GENOMIC DNA]</scope>
</reference>
<evidence type="ECO:0000313" key="1">
    <source>
        <dbReference type="EMBL" id="GIY14150.1"/>
    </source>
</evidence>
<gene>
    <name evidence="1" type="ORF">CEXT_732681</name>
</gene>
<keyword evidence="2" id="KW-1185">Reference proteome</keyword>
<sequence>MDTVFQKRMRLAKEFYLNVRCNLMCVPEEEIEDELSEQEAASVPRNALKKESEMIPTKHLILNFGGHCDPKN</sequence>
<name>A0AAV4R1F4_CAEEX</name>
<dbReference type="Proteomes" id="UP001054945">
    <property type="component" value="Unassembled WGS sequence"/>
</dbReference>
<proteinExistence type="predicted"/>
<accession>A0AAV4R1F4</accession>
<dbReference type="AlphaFoldDB" id="A0AAV4R1F4"/>
<dbReference type="EMBL" id="BPLR01007051">
    <property type="protein sequence ID" value="GIY14150.1"/>
    <property type="molecule type" value="Genomic_DNA"/>
</dbReference>
<organism evidence="1 2">
    <name type="scientific">Caerostris extrusa</name>
    <name type="common">Bark spider</name>
    <name type="synonym">Caerostris bankana</name>
    <dbReference type="NCBI Taxonomy" id="172846"/>
    <lineage>
        <taxon>Eukaryota</taxon>
        <taxon>Metazoa</taxon>
        <taxon>Ecdysozoa</taxon>
        <taxon>Arthropoda</taxon>
        <taxon>Chelicerata</taxon>
        <taxon>Arachnida</taxon>
        <taxon>Araneae</taxon>
        <taxon>Araneomorphae</taxon>
        <taxon>Entelegynae</taxon>
        <taxon>Araneoidea</taxon>
        <taxon>Araneidae</taxon>
        <taxon>Caerostris</taxon>
    </lineage>
</organism>
<evidence type="ECO:0000313" key="2">
    <source>
        <dbReference type="Proteomes" id="UP001054945"/>
    </source>
</evidence>